<evidence type="ECO:0000256" key="13">
    <source>
        <dbReference type="RuleBase" id="RU365022"/>
    </source>
</evidence>
<feature type="domain" description="DUF83" evidence="14">
    <location>
        <begin position="6"/>
        <end position="190"/>
    </location>
</feature>
<organism evidence="16">
    <name type="scientific">candidate division WOR-3 bacterium</name>
    <dbReference type="NCBI Taxonomy" id="2052148"/>
    <lineage>
        <taxon>Bacteria</taxon>
        <taxon>Bacteria division WOR-3</taxon>
    </lineage>
</organism>
<name>A0A7C3ER59_UNCW3</name>
<dbReference type="GO" id="GO:0051607">
    <property type="term" value="P:defense response to virus"/>
    <property type="evidence" value="ECO:0007669"/>
    <property type="project" value="UniProtKB-KW"/>
</dbReference>
<reference evidence="16" key="1">
    <citation type="journal article" date="2020" name="mSystems">
        <title>Genome- and Community-Level Interaction Insights into Carbon Utilization and Element Cycling Functions of Hydrothermarchaeota in Hydrothermal Sediment.</title>
        <authorList>
            <person name="Zhou Z."/>
            <person name="Liu Y."/>
            <person name="Xu W."/>
            <person name="Pan J."/>
            <person name="Luo Z.H."/>
            <person name="Li M."/>
        </authorList>
    </citation>
    <scope>NUCLEOTIDE SEQUENCE [LARGE SCALE GENOMIC DNA]</scope>
    <source>
        <strain evidence="15">SpSt-265</strain>
        <strain evidence="16">SpSt-465</strain>
    </source>
</reference>
<evidence type="ECO:0000256" key="12">
    <source>
        <dbReference type="ARBA" id="ARBA00023211"/>
    </source>
</evidence>
<keyword evidence="11 13" id="KW-0051">Antiviral defense</keyword>
<keyword evidence="10 13" id="KW-0411">Iron-sulfur</keyword>
<sequence>MLTPSDIVEHLFCPRYTWFIHTLKIPQHEEKRYIVMKGRELHEQREKRNPDYLRKKIGCVNKELSVYLASPRIRVRGIVDEVLTLTDGTMAPLDYKHTEYREWVFKTHRYQSVLYGMLIAEIYQKPVRRGYICYVRSGSKLCEVIYKPEDYQYIGGVIDEIFRIISTGEYPDATKHTARCIDCCYKNICV</sequence>
<dbReference type="InterPro" id="IPR051827">
    <property type="entry name" value="Cas4_exonuclease"/>
</dbReference>
<gene>
    <name evidence="16" type="primary">cas4</name>
    <name evidence="15" type="ORF">ENP94_04220</name>
    <name evidence="16" type="ORF">ENS16_05525</name>
</gene>
<dbReference type="Pfam" id="PF01930">
    <property type="entry name" value="Cas_Cas4"/>
    <property type="match status" value="1"/>
</dbReference>
<evidence type="ECO:0000256" key="1">
    <source>
        <dbReference type="ARBA" id="ARBA00001966"/>
    </source>
</evidence>
<evidence type="ECO:0000256" key="4">
    <source>
        <dbReference type="ARBA" id="ARBA00020049"/>
    </source>
</evidence>
<dbReference type="GO" id="GO:0004527">
    <property type="term" value="F:exonuclease activity"/>
    <property type="evidence" value="ECO:0007669"/>
    <property type="project" value="UniProtKB-KW"/>
</dbReference>
<evidence type="ECO:0000256" key="6">
    <source>
        <dbReference type="ARBA" id="ARBA00022723"/>
    </source>
</evidence>
<dbReference type="AlphaFoldDB" id="A0A7C3ER59"/>
<evidence type="ECO:0000256" key="2">
    <source>
        <dbReference type="ARBA" id="ARBA00009189"/>
    </source>
</evidence>
<evidence type="ECO:0000256" key="11">
    <source>
        <dbReference type="ARBA" id="ARBA00023118"/>
    </source>
</evidence>
<evidence type="ECO:0000313" key="16">
    <source>
        <dbReference type="EMBL" id="HFJ54131.1"/>
    </source>
</evidence>
<keyword evidence="12 13" id="KW-0464">Manganese</keyword>
<comment type="caution">
    <text evidence="16">The sequence shown here is derived from an EMBL/GenBank/DDBJ whole genome shotgun (WGS) entry which is preliminary data.</text>
</comment>
<accession>A0A7C3ER59</accession>
<dbReference type="Gene3D" id="3.90.320.10">
    <property type="match status" value="1"/>
</dbReference>
<evidence type="ECO:0000313" key="15">
    <source>
        <dbReference type="EMBL" id="HEA87199.1"/>
    </source>
</evidence>
<protein>
    <recommendedName>
        <fullName evidence="4 13">CRISPR-associated exonuclease Cas4</fullName>
        <ecNumber evidence="3 13">3.1.12.1</ecNumber>
    </recommendedName>
</protein>
<comment type="cofactor">
    <cofactor evidence="13">
        <name>iron-sulfur cluster</name>
        <dbReference type="ChEBI" id="CHEBI:30408"/>
    </cofactor>
</comment>
<evidence type="ECO:0000259" key="14">
    <source>
        <dbReference type="Pfam" id="PF01930"/>
    </source>
</evidence>
<dbReference type="GO" id="GO:0046872">
    <property type="term" value="F:metal ion binding"/>
    <property type="evidence" value="ECO:0007669"/>
    <property type="project" value="UniProtKB-KW"/>
</dbReference>
<proteinExistence type="inferred from homology"/>
<evidence type="ECO:0000256" key="3">
    <source>
        <dbReference type="ARBA" id="ARBA00012768"/>
    </source>
</evidence>
<dbReference type="InterPro" id="IPR022765">
    <property type="entry name" value="Dna2/Cas4_DUF83"/>
</dbReference>
<comment type="cofactor">
    <cofactor evidence="13">
        <name>Mg(2+)</name>
        <dbReference type="ChEBI" id="CHEBI:18420"/>
    </cofactor>
    <cofactor evidence="13">
        <name>Mn(2+)</name>
        <dbReference type="ChEBI" id="CHEBI:29035"/>
    </cofactor>
    <text evidence="13">Mg(2+) or Mn(2+) required for ssDNA cleavage activity.</text>
</comment>
<evidence type="ECO:0000256" key="7">
    <source>
        <dbReference type="ARBA" id="ARBA00022801"/>
    </source>
</evidence>
<dbReference type="EC" id="3.1.12.1" evidence="3 13"/>
<dbReference type="PANTHER" id="PTHR36531:SF6">
    <property type="entry name" value="DNA REPLICATION ATP-DEPENDENT HELICASE_NUCLEASE DNA2"/>
    <property type="match status" value="1"/>
</dbReference>
<dbReference type="EMBL" id="DSTU01000007">
    <property type="protein sequence ID" value="HFJ54131.1"/>
    <property type="molecule type" value="Genomic_DNA"/>
</dbReference>
<keyword evidence="7 13" id="KW-0378">Hydrolase</keyword>
<dbReference type="NCBIfam" id="TIGR00372">
    <property type="entry name" value="cas4"/>
    <property type="match status" value="1"/>
</dbReference>
<keyword evidence="5 13" id="KW-0540">Nuclease</keyword>
<dbReference type="InterPro" id="IPR011604">
    <property type="entry name" value="PDDEXK-like_dom_sf"/>
</dbReference>
<dbReference type="GO" id="GO:0051536">
    <property type="term" value="F:iron-sulfur cluster binding"/>
    <property type="evidence" value="ECO:0007669"/>
    <property type="project" value="UniProtKB-KW"/>
</dbReference>
<evidence type="ECO:0000256" key="9">
    <source>
        <dbReference type="ARBA" id="ARBA00023004"/>
    </source>
</evidence>
<keyword evidence="9 13" id="KW-0408">Iron</keyword>
<comment type="similarity">
    <text evidence="2 13">Belongs to the CRISPR-associated exonuclease Cas4 family.</text>
</comment>
<evidence type="ECO:0000256" key="8">
    <source>
        <dbReference type="ARBA" id="ARBA00022839"/>
    </source>
</evidence>
<evidence type="ECO:0000256" key="5">
    <source>
        <dbReference type="ARBA" id="ARBA00022722"/>
    </source>
</evidence>
<keyword evidence="6 13" id="KW-0479">Metal-binding</keyword>
<comment type="function">
    <text evidence="13">CRISPR (clustered regularly interspaced short palindromic repeat) is an adaptive immune system that provides protection against mobile genetic elements (viruses, transposable elements and conjugative plasmids). CRISPR clusters contain sequences complementary to antecedent mobile elements and target invading nucleic acids. CRISPR clusters are transcribed and processed into CRISPR RNA (crRNA).</text>
</comment>
<dbReference type="EMBL" id="DSLG01000004">
    <property type="protein sequence ID" value="HEA87199.1"/>
    <property type="molecule type" value="Genomic_DNA"/>
</dbReference>
<comment type="cofactor">
    <cofactor evidence="1">
        <name>[4Fe-4S] cluster</name>
        <dbReference type="ChEBI" id="CHEBI:49883"/>
    </cofactor>
</comment>
<dbReference type="PANTHER" id="PTHR36531">
    <property type="entry name" value="CRISPR-ASSOCIATED EXONUCLEASE CAS4"/>
    <property type="match status" value="1"/>
</dbReference>
<keyword evidence="8 13" id="KW-0269">Exonuclease</keyword>
<evidence type="ECO:0000256" key="10">
    <source>
        <dbReference type="ARBA" id="ARBA00023014"/>
    </source>
</evidence>
<dbReference type="InterPro" id="IPR013343">
    <property type="entry name" value="CRISPR-assoc_prot_Cas4"/>
</dbReference>